<keyword evidence="5 9" id="KW-0808">Transferase</keyword>
<feature type="domain" description="Tetrapyrrole biosynthesis uroporphyrinogen III synthase" evidence="11">
    <location>
        <begin position="267"/>
        <end position="503"/>
    </location>
</feature>
<dbReference type="RefSeq" id="WP_068679044.1">
    <property type="nucleotide sequence ID" value="NZ_LYPA01000025.1"/>
</dbReference>
<dbReference type="InterPro" id="IPR014776">
    <property type="entry name" value="4pyrrole_Mease_sub2"/>
</dbReference>
<feature type="domain" description="Tetrapyrrole methylase" evidence="10">
    <location>
        <begin position="6"/>
        <end position="217"/>
    </location>
</feature>
<dbReference type="Gene3D" id="3.40.50.10090">
    <property type="match status" value="2"/>
</dbReference>
<dbReference type="EMBL" id="LYPA01000025">
    <property type="protein sequence ID" value="OBR68480.1"/>
    <property type="molecule type" value="Genomic_DNA"/>
</dbReference>
<comment type="caution">
    <text evidence="12">The sequence shown here is derived from an EMBL/GenBank/DDBJ whole genome shotgun (WGS) entry which is preliminary data.</text>
</comment>
<evidence type="ECO:0000256" key="6">
    <source>
        <dbReference type="ARBA" id="ARBA00022691"/>
    </source>
</evidence>
<dbReference type="Proteomes" id="UP000092024">
    <property type="component" value="Unassembled WGS sequence"/>
</dbReference>
<dbReference type="SUPFAM" id="SSF53790">
    <property type="entry name" value="Tetrapyrrole methylase"/>
    <property type="match status" value="1"/>
</dbReference>
<dbReference type="FunFam" id="3.40.1010.10:FF:000001">
    <property type="entry name" value="Siroheme synthase"/>
    <property type="match status" value="1"/>
</dbReference>
<dbReference type="NCBIfam" id="NF004790">
    <property type="entry name" value="PRK06136.1"/>
    <property type="match status" value="1"/>
</dbReference>
<sequence length="512" mass="56565">MNKGIVYLVGAGPGDPGLITVRGLQCLKKSDVVVYDRLASPRLLQHARPGAEMVYVGKLPDRHTMKQEQINQLLVDLALQGKTVTRLKGGDPTIFGRVGEEAELLYDNGVEFEIVPGITSAISVPAYAGIPVTHRELASSLSIVTGHESPDKLDRSIHWDKVTNATGTLIFLMGVAKIGYIAEQLIRHGRPPETPVALVRWGTRPEQRTLTGTLENIEERVKEAGFDPPAVIVVGEVVLQRDKLAWYERKPLFGMRIMVTRARAQASELAEKIEELGGEPCEFPVIDIREPQNPDMLQSIKDALEQAESFHWLMFTSVNGVDYFFRHLRSMRVDIRRFHRAKIVAVGPRTAEALAEHGLIAEELPAQFHAESLLEKLEQQLVPGTRALLPRGDLARELLPEELKKRRVEPVELDVYETVMAEGQGDIALEWLRGGGIHMITFTSSSTVANLLELLRLKGVEAPKELLAAIPLASIGPITSRTMEQAGLSVAAEAEQSTLDGLLDAIVRYRRG</sequence>
<evidence type="ECO:0000256" key="7">
    <source>
        <dbReference type="ARBA" id="ARBA00023244"/>
    </source>
</evidence>
<dbReference type="CDD" id="cd06578">
    <property type="entry name" value="HemD"/>
    <property type="match status" value="1"/>
</dbReference>
<evidence type="ECO:0000256" key="8">
    <source>
        <dbReference type="ARBA" id="ARBA00079776"/>
    </source>
</evidence>
<keyword evidence="7" id="KW-0627">Porphyrin biosynthesis</keyword>
<organism evidence="12 13">
    <name type="scientific">Paenibacillus oryzae</name>
    <dbReference type="NCBI Taxonomy" id="1844972"/>
    <lineage>
        <taxon>Bacteria</taxon>
        <taxon>Bacillati</taxon>
        <taxon>Bacillota</taxon>
        <taxon>Bacilli</taxon>
        <taxon>Bacillales</taxon>
        <taxon>Paenibacillaceae</taxon>
        <taxon>Paenibacillus</taxon>
    </lineage>
</organism>
<evidence type="ECO:0000259" key="11">
    <source>
        <dbReference type="Pfam" id="PF02602"/>
    </source>
</evidence>
<proteinExistence type="inferred from homology"/>
<evidence type="ECO:0000256" key="4">
    <source>
        <dbReference type="ARBA" id="ARBA00022603"/>
    </source>
</evidence>
<dbReference type="InterPro" id="IPR000878">
    <property type="entry name" value="4pyrrol_Mease"/>
</dbReference>
<name>A0A1A5YSU3_9BACL</name>
<evidence type="ECO:0000256" key="1">
    <source>
        <dbReference type="ARBA" id="ARBA00005879"/>
    </source>
</evidence>
<protein>
    <recommendedName>
        <fullName evidence="3">Uroporphyrinogen-III C-methyltransferase</fullName>
        <ecNumber evidence="2">2.1.1.107</ecNumber>
    </recommendedName>
    <alternativeName>
        <fullName evidence="8">Uroporphyrinogen III methylase</fullName>
    </alternativeName>
</protein>
<dbReference type="GO" id="GO:0004851">
    <property type="term" value="F:uroporphyrin-III C-methyltransferase activity"/>
    <property type="evidence" value="ECO:0007669"/>
    <property type="project" value="UniProtKB-EC"/>
</dbReference>
<evidence type="ECO:0000259" key="10">
    <source>
        <dbReference type="Pfam" id="PF00590"/>
    </source>
</evidence>
<dbReference type="NCBIfam" id="TIGR01469">
    <property type="entry name" value="cobA_cysG_Cterm"/>
    <property type="match status" value="1"/>
</dbReference>
<dbReference type="GO" id="GO:0019354">
    <property type="term" value="P:siroheme biosynthetic process"/>
    <property type="evidence" value="ECO:0007669"/>
    <property type="project" value="InterPro"/>
</dbReference>
<dbReference type="PROSITE" id="PS00840">
    <property type="entry name" value="SUMT_2"/>
    <property type="match status" value="1"/>
</dbReference>
<dbReference type="InterPro" id="IPR050161">
    <property type="entry name" value="Siro_Cobalamin_biosynth"/>
</dbReference>
<evidence type="ECO:0000313" key="12">
    <source>
        <dbReference type="EMBL" id="OBR68480.1"/>
    </source>
</evidence>
<dbReference type="EC" id="2.1.1.107" evidence="2"/>
<dbReference type="Gene3D" id="3.30.950.10">
    <property type="entry name" value="Methyltransferase, Cobalt-precorrin-4 Transmethylase, Domain 2"/>
    <property type="match status" value="1"/>
</dbReference>
<dbReference type="InterPro" id="IPR036108">
    <property type="entry name" value="4pyrrol_syn_uPrphyn_synt_sf"/>
</dbReference>
<keyword evidence="6" id="KW-0949">S-adenosyl-L-methionine</keyword>
<dbReference type="FunFam" id="3.30.950.10:FF:000001">
    <property type="entry name" value="Siroheme synthase"/>
    <property type="match status" value="1"/>
</dbReference>
<dbReference type="InterPro" id="IPR003043">
    <property type="entry name" value="Uropor_MeTrfase_CS"/>
</dbReference>
<dbReference type="GO" id="GO:0004852">
    <property type="term" value="F:uroporphyrinogen-III synthase activity"/>
    <property type="evidence" value="ECO:0007669"/>
    <property type="project" value="InterPro"/>
</dbReference>
<dbReference type="OrthoDB" id="9815856at2"/>
<accession>A0A1A5YSU3</accession>
<dbReference type="GO" id="GO:0032259">
    <property type="term" value="P:methylation"/>
    <property type="evidence" value="ECO:0007669"/>
    <property type="project" value="UniProtKB-KW"/>
</dbReference>
<dbReference type="InterPro" id="IPR003754">
    <property type="entry name" value="4pyrrol_synth_uPrphyn_synth"/>
</dbReference>
<dbReference type="STRING" id="1844972.A7K91_09780"/>
<dbReference type="Gene3D" id="3.40.1010.10">
    <property type="entry name" value="Cobalt-precorrin-4 Transmethylase, Domain 1"/>
    <property type="match status" value="1"/>
</dbReference>
<dbReference type="PANTHER" id="PTHR45790">
    <property type="entry name" value="SIROHEME SYNTHASE-RELATED"/>
    <property type="match status" value="1"/>
</dbReference>
<dbReference type="PROSITE" id="PS00839">
    <property type="entry name" value="SUMT_1"/>
    <property type="match status" value="1"/>
</dbReference>
<dbReference type="CDD" id="cd11642">
    <property type="entry name" value="SUMT"/>
    <property type="match status" value="1"/>
</dbReference>
<evidence type="ECO:0000256" key="9">
    <source>
        <dbReference type="RuleBase" id="RU003960"/>
    </source>
</evidence>
<evidence type="ECO:0000256" key="5">
    <source>
        <dbReference type="ARBA" id="ARBA00022679"/>
    </source>
</evidence>
<dbReference type="InterPro" id="IPR014777">
    <property type="entry name" value="4pyrrole_Mease_sub1"/>
</dbReference>
<dbReference type="InterPro" id="IPR035996">
    <property type="entry name" value="4pyrrol_Methylase_sf"/>
</dbReference>
<evidence type="ECO:0000313" key="13">
    <source>
        <dbReference type="Proteomes" id="UP000092024"/>
    </source>
</evidence>
<comment type="similarity">
    <text evidence="1 9">Belongs to the precorrin methyltransferase family.</text>
</comment>
<dbReference type="AlphaFoldDB" id="A0A1A5YSU3"/>
<reference evidence="12 13" key="1">
    <citation type="submission" date="2016-05" db="EMBL/GenBank/DDBJ databases">
        <title>Paenibacillus oryzae. sp. nov., isolated from the rice root.</title>
        <authorList>
            <person name="Zhang J."/>
            <person name="Zhang X."/>
        </authorList>
    </citation>
    <scope>NUCLEOTIDE SEQUENCE [LARGE SCALE GENOMIC DNA]</scope>
    <source>
        <strain evidence="12 13">1DrF-4</strain>
    </source>
</reference>
<keyword evidence="4 9" id="KW-0489">Methyltransferase</keyword>
<dbReference type="PANTHER" id="PTHR45790:SF3">
    <property type="entry name" value="S-ADENOSYL-L-METHIONINE-DEPENDENT UROPORPHYRINOGEN III METHYLTRANSFERASE, CHLOROPLASTIC"/>
    <property type="match status" value="1"/>
</dbReference>
<dbReference type="SUPFAM" id="SSF69618">
    <property type="entry name" value="HemD-like"/>
    <property type="match status" value="1"/>
</dbReference>
<dbReference type="InterPro" id="IPR006366">
    <property type="entry name" value="CobA/CysG_C"/>
</dbReference>
<dbReference type="Pfam" id="PF00590">
    <property type="entry name" value="TP_methylase"/>
    <property type="match status" value="1"/>
</dbReference>
<evidence type="ECO:0000256" key="2">
    <source>
        <dbReference type="ARBA" id="ARBA00012162"/>
    </source>
</evidence>
<dbReference type="Pfam" id="PF02602">
    <property type="entry name" value="HEM4"/>
    <property type="match status" value="1"/>
</dbReference>
<gene>
    <name evidence="12" type="ORF">A7K91_09780</name>
</gene>
<keyword evidence="13" id="KW-1185">Reference proteome</keyword>
<evidence type="ECO:0000256" key="3">
    <source>
        <dbReference type="ARBA" id="ARBA00018323"/>
    </source>
</evidence>